<evidence type="ECO:0008006" key="3">
    <source>
        <dbReference type="Google" id="ProtNLM"/>
    </source>
</evidence>
<organism evidence="1 2">
    <name type="scientific">Cedecea davisae DSM 4568</name>
    <dbReference type="NCBI Taxonomy" id="566551"/>
    <lineage>
        <taxon>Bacteria</taxon>
        <taxon>Pseudomonadati</taxon>
        <taxon>Pseudomonadota</taxon>
        <taxon>Gammaproteobacteria</taxon>
        <taxon>Enterobacterales</taxon>
        <taxon>Enterobacteriaceae</taxon>
        <taxon>Cedecea</taxon>
    </lineage>
</organism>
<accession>S3IV63</accession>
<reference evidence="1 2" key="1">
    <citation type="submission" date="2013-04" db="EMBL/GenBank/DDBJ databases">
        <authorList>
            <person name="Weinstock G."/>
            <person name="Sodergren E."/>
            <person name="Lobos E.A."/>
            <person name="Fulton L."/>
            <person name="Fulton R."/>
            <person name="Courtney L."/>
            <person name="Fronick C."/>
            <person name="O'Laughlin M."/>
            <person name="Godfrey J."/>
            <person name="Wilson R.M."/>
            <person name="Miner T."/>
            <person name="Farmer C."/>
            <person name="Delehaunty K."/>
            <person name="Cordes M."/>
            <person name="Minx P."/>
            <person name="Tomlinson C."/>
            <person name="Chen J."/>
            <person name="Wollam A."/>
            <person name="Pepin K.H."/>
            <person name="Palsikar V.B."/>
            <person name="Zhang X."/>
            <person name="Suruliraj S."/>
            <person name="Perna N.T."/>
            <person name="Plunkett G."/>
            <person name="Warren W."/>
            <person name="Mitreva M."/>
            <person name="Mardis E.R."/>
            <person name="Wilson R.K."/>
        </authorList>
    </citation>
    <scope>NUCLEOTIDE SEQUENCE [LARGE SCALE GENOMIC DNA]</scope>
    <source>
        <strain evidence="1 2">DSM 4568</strain>
    </source>
</reference>
<dbReference type="STRING" id="566551.HMPREF0201_02829"/>
<dbReference type="HOGENOM" id="CLU_870914_0_0_6"/>
<dbReference type="RefSeq" id="WP_016537121.1">
    <property type="nucleotide sequence ID" value="NZ_KE161030.1"/>
</dbReference>
<dbReference type="OrthoDB" id="819552at2"/>
<comment type="caution">
    <text evidence="1">The sequence shown here is derived from an EMBL/GenBank/DDBJ whole genome shotgun (WGS) entry which is preliminary data.</text>
</comment>
<dbReference type="AlphaFoldDB" id="S3IV63"/>
<proteinExistence type="predicted"/>
<evidence type="ECO:0000313" key="2">
    <source>
        <dbReference type="Proteomes" id="UP000014585"/>
    </source>
</evidence>
<gene>
    <name evidence="1" type="ORF">HMPREF0201_02829</name>
</gene>
<evidence type="ECO:0000313" key="1">
    <source>
        <dbReference type="EMBL" id="EPF16466.1"/>
    </source>
</evidence>
<dbReference type="EMBL" id="ATDT01000023">
    <property type="protein sequence ID" value="EPF16466.1"/>
    <property type="molecule type" value="Genomic_DNA"/>
</dbReference>
<dbReference type="Proteomes" id="UP000014585">
    <property type="component" value="Unassembled WGS sequence"/>
</dbReference>
<name>S3IV63_9ENTR</name>
<dbReference type="PATRIC" id="fig|566551.4.peg.2590"/>
<sequence length="305" mass="34473">MEKISPATVQFIKLGEAGEWEQLCLSEGTLRFGYHETPDSLCVEGQWADVHEIWLNIRKGKKGNASNDVRQIKTFYMADSETLFITFMGGFLYWCRPVGPVKVLADGSRVRKTMEGWQNTSIGGARLTKDHLSGDLLKVQGYRGTICNVSAHDYVVRKINDEDLPAVSDAKKAEETYLTAIKNLCQLLTWQDFELLVDLVFSTSGWRRISIVGKTQKTLDLELESPTTGEKAFIQIKSYADAHAFSEYEKRFRESSAYERMFFIWHSGPLSENIKADSITLIGPNKLAGLILDSGLSRWLRKKVS</sequence>
<protein>
    <recommendedName>
        <fullName evidence="3">Restriction endonuclease type IV Mrr domain-containing protein</fullName>
    </recommendedName>
</protein>